<reference evidence="2 3" key="1">
    <citation type="journal article" date="2019" name="Int. J. Syst. Evol. Microbiol.">
        <title>The Global Catalogue of Microorganisms (GCM) 10K type strain sequencing project: providing services to taxonomists for standard genome sequencing and annotation.</title>
        <authorList>
            <consortium name="The Broad Institute Genomics Platform"/>
            <consortium name="The Broad Institute Genome Sequencing Center for Infectious Disease"/>
            <person name="Wu L."/>
            <person name="Ma J."/>
        </authorList>
    </citation>
    <scope>NUCLEOTIDE SEQUENCE [LARGE SCALE GENOMIC DNA]</scope>
    <source>
        <strain evidence="2 3">JCM 15592</strain>
    </source>
</reference>
<sequence length="256" mass="26347">MVPTFSWMPGPSLVSSSLGTTTSSSVLVEEDVEVEVLVDVEAGGGVETVLVDRGVVEVEVLVVLDDEGRGVTEVDDEEGGLKVLVDDVGGVKLVVVSTGVVVEVSGGVKVDVEDVELGSVVVVDVELGSVVVVDVGSVVVVVVLVSGGVNDVVLLLVEDSVPVAKAIPAAIGLPTPAVAAGASAKPPASAMTATGRDMARRERDDPRWRSDMAAFPLRRHNTRGNRQISRRHPTSQPDHTSPSRLPSTTPGVAVAA</sequence>
<feature type="compositionally biased region" description="Basic and acidic residues" evidence="1">
    <location>
        <begin position="197"/>
        <end position="210"/>
    </location>
</feature>
<keyword evidence="3" id="KW-1185">Reference proteome</keyword>
<evidence type="ECO:0000313" key="3">
    <source>
        <dbReference type="Proteomes" id="UP001499938"/>
    </source>
</evidence>
<evidence type="ECO:0000313" key="2">
    <source>
        <dbReference type="EMBL" id="GAA1810343.1"/>
    </source>
</evidence>
<organism evidence="2 3">
    <name type="scientific">Nostocoides veronense</name>
    <dbReference type="NCBI Taxonomy" id="330836"/>
    <lineage>
        <taxon>Bacteria</taxon>
        <taxon>Bacillati</taxon>
        <taxon>Actinomycetota</taxon>
        <taxon>Actinomycetes</taxon>
        <taxon>Micrococcales</taxon>
        <taxon>Intrasporangiaceae</taxon>
        <taxon>Nostocoides</taxon>
    </lineage>
</organism>
<protein>
    <submittedName>
        <fullName evidence="2">Uncharacterized protein</fullName>
    </submittedName>
</protein>
<accession>A0ABN2M5D4</accession>
<dbReference type="EMBL" id="BAAAPO010000068">
    <property type="protein sequence ID" value="GAA1810343.1"/>
    <property type="molecule type" value="Genomic_DNA"/>
</dbReference>
<dbReference type="Proteomes" id="UP001499938">
    <property type="component" value="Unassembled WGS sequence"/>
</dbReference>
<proteinExistence type="predicted"/>
<evidence type="ECO:0000256" key="1">
    <source>
        <dbReference type="SAM" id="MobiDB-lite"/>
    </source>
</evidence>
<feature type="compositionally biased region" description="Low complexity" evidence="1">
    <location>
        <begin position="178"/>
        <end position="190"/>
    </location>
</feature>
<feature type="compositionally biased region" description="Polar residues" evidence="1">
    <location>
        <begin position="234"/>
        <end position="250"/>
    </location>
</feature>
<comment type="caution">
    <text evidence="2">The sequence shown here is derived from an EMBL/GenBank/DDBJ whole genome shotgun (WGS) entry which is preliminary data.</text>
</comment>
<feature type="compositionally biased region" description="Basic residues" evidence="1">
    <location>
        <begin position="217"/>
        <end position="233"/>
    </location>
</feature>
<name>A0ABN2M5D4_9MICO</name>
<gene>
    <name evidence="2" type="ORF">GCM10009811_36630</name>
</gene>
<feature type="region of interest" description="Disordered" evidence="1">
    <location>
        <begin position="178"/>
        <end position="256"/>
    </location>
</feature>